<organism evidence="1 2">
    <name type="scientific">Neomoorella glycerini</name>
    <dbReference type="NCBI Taxonomy" id="55779"/>
    <lineage>
        <taxon>Bacteria</taxon>
        <taxon>Bacillati</taxon>
        <taxon>Bacillota</taxon>
        <taxon>Clostridia</taxon>
        <taxon>Neomoorellales</taxon>
        <taxon>Neomoorellaceae</taxon>
        <taxon>Neomoorella</taxon>
    </lineage>
</organism>
<dbReference type="InterPro" id="IPR003748">
    <property type="entry name" value="DUF169"/>
</dbReference>
<gene>
    <name evidence="1" type="ORF">MGLY_27050</name>
</gene>
<dbReference type="PANTHER" id="PTHR37954">
    <property type="entry name" value="BLL4979 PROTEIN"/>
    <property type="match status" value="1"/>
</dbReference>
<proteinExistence type="predicted"/>
<dbReference type="Pfam" id="PF02596">
    <property type="entry name" value="DUF169"/>
    <property type="match status" value="1"/>
</dbReference>
<dbReference type="Proteomes" id="UP000425916">
    <property type="component" value="Chromosome"/>
</dbReference>
<dbReference type="OrthoDB" id="9777728at2"/>
<protein>
    <submittedName>
        <fullName evidence="1">Putative ArCR</fullName>
    </submittedName>
</protein>
<accession>A0A6I5ZUC3</accession>
<dbReference type="PANTHER" id="PTHR37954:SF3">
    <property type="entry name" value="DUF169 DOMAIN-CONTAINING PROTEIN"/>
    <property type="match status" value="1"/>
</dbReference>
<reference evidence="1 2" key="1">
    <citation type="submission" date="2019-11" db="EMBL/GenBank/DDBJ databases">
        <title>Genome sequence of Moorella glycerini DSM11254.</title>
        <authorList>
            <person name="Poehlein A."/>
            <person name="Boeer T."/>
            <person name="Daniel R."/>
        </authorList>
    </citation>
    <scope>NUCLEOTIDE SEQUENCE [LARGE SCALE GENOMIC DNA]</scope>
    <source>
        <strain evidence="1 2">DSM 11254</strain>
    </source>
</reference>
<dbReference type="AlphaFoldDB" id="A0A6I5ZUC3"/>
<evidence type="ECO:0000313" key="1">
    <source>
        <dbReference type="EMBL" id="QGP93298.1"/>
    </source>
</evidence>
<sequence length="259" mass="28250">MAGPAELASKMKEILNLKREPVGVKFIKDADKQVLKDQYDGETKTRYCQALMRAGNGEKILITAENISCPASAAAFGLKPLPEVLATGQMLYNMGLFATPEAGKNAMGGMTRLNPGEYRGVVLSPLASIEIQPDVVVVESLPEHLMWLALASIYETGERLEFNSAIFQATCVDATVIPFVTGKINCSLGCFGCREATNIEDSENLLGIPFGQLNGIVENLEKLSCKPMIRARSKQAFHSFTRVRQLLGKNDCFSDEEPL</sequence>
<dbReference type="EMBL" id="CP046244">
    <property type="protein sequence ID" value="QGP93298.1"/>
    <property type="molecule type" value="Genomic_DNA"/>
</dbReference>
<name>A0A6I5ZUC3_9FIRM</name>
<evidence type="ECO:0000313" key="2">
    <source>
        <dbReference type="Proteomes" id="UP000425916"/>
    </source>
</evidence>
<dbReference type="RefSeq" id="WP_156276469.1">
    <property type="nucleotide sequence ID" value="NZ_CP046244.1"/>
</dbReference>
<keyword evidence="2" id="KW-1185">Reference proteome</keyword>